<evidence type="ECO:0000256" key="1">
    <source>
        <dbReference type="ARBA" id="ARBA00022614"/>
    </source>
</evidence>
<accession>A0A8E0RSP1</accession>
<dbReference type="InterPro" id="IPR001611">
    <property type="entry name" value="Leu-rich_rpt"/>
</dbReference>
<dbReference type="EMBL" id="LUCM01005655">
    <property type="protein sequence ID" value="KAA0192494.1"/>
    <property type="molecule type" value="Genomic_DNA"/>
</dbReference>
<keyword evidence="4" id="KW-1185">Reference proteome</keyword>
<evidence type="ECO:0000313" key="3">
    <source>
        <dbReference type="EMBL" id="KAA0192494.1"/>
    </source>
</evidence>
<dbReference type="InterPro" id="IPR050216">
    <property type="entry name" value="LRR_domain-containing"/>
</dbReference>
<reference evidence="3" key="1">
    <citation type="submission" date="2019-05" db="EMBL/GenBank/DDBJ databases">
        <title>Annotation for the trematode Fasciolopsis buski.</title>
        <authorList>
            <person name="Choi Y.-J."/>
        </authorList>
    </citation>
    <scope>NUCLEOTIDE SEQUENCE</scope>
    <source>
        <strain evidence="3">HT</strain>
        <tissue evidence="3">Whole worm</tissue>
    </source>
</reference>
<dbReference type="SUPFAM" id="SSF52058">
    <property type="entry name" value="L domain-like"/>
    <property type="match status" value="1"/>
</dbReference>
<evidence type="ECO:0000313" key="4">
    <source>
        <dbReference type="Proteomes" id="UP000728185"/>
    </source>
</evidence>
<dbReference type="SMART" id="SM00369">
    <property type="entry name" value="LRR_TYP"/>
    <property type="match status" value="3"/>
</dbReference>
<keyword evidence="1" id="KW-0433">Leucine-rich repeat</keyword>
<organism evidence="3 4">
    <name type="scientific">Fasciolopsis buskii</name>
    <dbReference type="NCBI Taxonomy" id="27845"/>
    <lineage>
        <taxon>Eukaryota</taxon>
        <taxon>Metazoa</taxon>
        <taxon>Spiralia</taxon>
        <taxon>Lophotrochozoa</taxon>
        <taxon>Platyhelminthes</taxon>
        <taxon>Trematoda</taxon>
        <taxon>Digenea</taxon>
        <taxon>Plagiorchiida</taxon>
        <taxon>Echinostomata</taxon>
        <taxon>Echinostomatoidea</taxon>
        <taxon>Fasciolidae</taxon>
        <taxon>Fasciolopsis</taxon>
    </lineage>
</organism>
<dbReference type="Pfam" id="PF00560">
    <property type="entry name" value="LRR_1"/>
    <property type="match status" value="2"/>
</dbReference>
<dbReference type="PANTHER" id="PTHR48051:SF52">
    <property type="entry name" value="LEUCINE-RICH REPEAT PROTEIN 1"/>
    <property type="match status" value="1"/>
</dbReference>
<dbReference type="InterPro" id="IPR003591">
    <property type="entry name" value="Leu-rich_rpt_typical-subtyp"/>
</dbReference>
<comment type="caution">
    <text evidence="3">The sequence shown here is derived from an EMBL/GenBank/DDBJ whole genome shotgun (WGS) entry which is preliminary data.</text>
</comment>
<dbReference type="Proteomes" id="UP000728185">
    <property type="component" value="Unassembled WGS sequence"/>
</dbReference>
<proteinExistence type="predicted"/>
<name>A0A8E0RSP1_9TREM</name>
<dbReference type="GO" id="GO:0005737">
    <property type="term" value="C:cytoplasm"/>
    <property type="evidence" value="ECO:0007669"/>
    <property type="project" value="TreeGrafter"/>
</dbReference>
<sequence length="280" mass="31817">MRITRREDYPIGKSFPPYLTILIARDLGLRALDSRILKLPFLKHLDLGSNSIQSVPDEIQQLSLVQLVLDENQITQWPEIPQDAPLAKSLQSLTLSGNRIAWLPDEFWNMENLNIVILSGIGLQGLPAANLHHVSHLTELQLDRNRLTCLPHALSLHRHCRLSVCDNPFVSTVAEKSSIMVPSLKESASLVYCRNLQTTRLSKLIRTRLPWSMAIQFGVYRPCLRCRKSCGLNPTRILIPFPIGSSLTCDPDNRPSLLAYLCSLQCLQLYQKNAWRYNLM</sequence>
<dbReference type="InterPro" id="IPR032675">
    <property type="entry name" value="LRR_dom_sf"/>
</dbReference>
<dbReference type="Gene3D" id="3.80.10.10">
    <property type="entry name" value="Ribonuclease Inhibitor"/>
    <property type="match status" value="2"/>
</dbReference>
<protein>
    <submittedName>
        <fullName evidence="3">Leucine-rich repeat protein 1</fullName>
    </submittedName>
</protein>
<gene>
    <name evidence="3" type="ORF">FBUS_05910</name>
</gene>
<evidence type="ECO:0000256" key="2">
    <source>
        <dbReference type="ARBA" id="ARBA00022737"/>
    </source>
</evidence>
<dbReference type="PANTHER" id="PTHR48051">
    <property type="match status" value="1"/>
</dbReference>
<dbReference type="OrthoDB" id="17912at2759"/>
<keyword evidence="2" id="KW-0677">Repeat</keyword>
<dbReference type="AlphaFoldDB" id="A0A8E0RSP1"/>
<dbReference type="PROSITE" id="PS51450">
    <property type="entry name" value="LRR"/>
    <property type="match status" value="2"/>
</dbReference>